<dbReference type="Proteomes" id="UP000195402">
    <property type="component" value="Unassembled WGS sequence"/>
</dbReference>
<evidence type="ECO:0000256" key="2">
    <source>
        <dbReference type="ARBA" id="ARBA00008017"/>
    </source>
</evidence>
<dbReference type="Pfam" id="PF24956">
    <property type="entry name" value="Msl2-3_C"/>
    <property type="match status" value="1"/>
</dbReference>
<dbReference type="GO" id="GO:0016020">
    <property type="term" value="C:membrane"/>
    <property type="evidence" value="ECO:0007669"/>
    <property type="project" value="UniProtKB-SubCell"/>
</dbReference>
<feature type="compositionally biased region" description="Polar residues" evidence="6">
    <location>
        <begin position="668"/>
        <end position="691"/>
    </location>
</feature>
<dbReference type="OMA" id="ISHHQAR"/>
<dbReference type="Gene3D" id="2.30.30.60">
    <property type="match status" value="1"/>
</dbReference>
<dbReference type="InterPro" id="IPR056876">
    <property type="entry name" value="Msl2-3_C"/>
</dbReference>
<dbReference type="FunCoup" id="A0A200QJX5">
    <property type="interactions" value="737"/>
</dbReference>
<evidence type="ECO:0000256" key="1">
    <source>
        <dbReference type="ARBA" id="ARBA00004141"/>
    </source>
</evidence>
<evidence type="ECO:0000256" key="4">
    <source>
        <dbReference type="ARBA" id="ARBA00022989"/>
    </source>
</evidence>
<evidence type="ECO:0000313" key="11">
    <source>
        <dbReference type="Proteomes" id="UP000195402"/>
    </source>
</evidence>
<feature type="compositionally biased region" description="Polar residues" evidence="6">
    <location>
        <begin position="636"/>
        <end position="649"/>
    </location>
</feature>
<gene>
    <name evidence="10" type="ORF">BVC80_8611g19</name>
</gene>
<comment type="caution">
    <text evidence="10">The sequence shown here is derived from an EMBL/GenBank/DDBJ whole genome shotgun (WGS) entry which is preliminary data.</text>
</comment>
<dbReference type="InterPro" id="IPR010920">
    <property type="entry name" value="LSM_dom_sf"/>
</dbReference>
<accession>A0A200QJX5</accession>
<dbReference type="PANTHER" id="PTHR43634">
    <property type="entry name" value="OW CONDUCTANCE MECHANOSENSITIVE CHANNEL"/>
    <property type="match status" value="1"/>
</dbReference>
<evidence type="ECO:0000259" key="8">
    <source>
        <dbReference type="Pfam" id="PF24956"/>
    </source>
</evidence>
<feature type="region of interest" description="Disordered" evidence="6">
    <location>
        <begin position="504"/>
        <end position="784"/>
    </location>
</feature>
<dbReference type="InterPro" id="IPR045042">
    <property type="entry name" value="YnaI-like"/>
</dbReference>
<keyword evidence="4" id="KW-1133">Transmembrane helix</keyword>
<sequence length="784" mass="86612">MFVVSCSFQFNHELGIRQNHGYSNQFKSVVGRGRLNLSTVTLSSHNTQLDALSLHLSDSIRRPVHIVPFRYNMLVCRSSLIPGAANEIPILKTAVTALTRLYNSSNGNLLMLQLAPAVGIIAFAFCCLEPLLRHSRILFLNRSDSSWKKSSTYYVMTSYLQPLMLWFGASLVCRALDPVVLPSEASQAVKQRLLNFVRSLSTVLSIAYCLSSFIQQAQKLFVETNDSNETRNMGFQFAGKAVYSAVWIASVSLFMELLGFSTQKWLTAGGLGTVLLTLAGREIFTNFLSSLMIHATRPFVLNEWIQTKIEGYEVSGTVEHVGWWSPTIIRGDDREAVHIPNHKFTVNVVRNLSQKTHWRIKTHLAISHLDVKKINNIVADMRKVLAKNPQVEHKKLHRRVFLDNVNPENQALLILVSCFVKTSHFEEYLCVKEAVLLDLLRVISHHRARLATPIRTVHKMHSDADMENIPFSETIFTRARTATNRFLLIEPSYKINSDEKAKAQARTVHTTEEKEEEVNVTATPTSVSNADMRVPMTSDSKADDKITSTPSDSKLGSKLTETSSHSTADPKPSTSMPDCKTNSKVVVTSLSDSNSDSKIPATSTSDLKGQTPVYYKGVKENSGKQNSEVESVKMGVTSSISSPKSQVEAQDSEGLNPKDIMFPGSPSEKPQVTFSERSNSKGEQTTLGTSPDKQESEKLPAAPPSITRPTLGENMVLNVALDDSRQMLPIEEEMSPSPNTTDTKELAARVNGNESPSGGKDSKIGQSSAVPGAVTGGDQRDQER</sequence>
<reference evidence="10 11" key="1">
    <citation type="journal article" date="2017" name="Mol. Plant">
        <title>The Genome of Medicinal Plant Macleaya cordata Provides New Insights into Benzylisoquinoline Alkaloids Metabolism.</title>
        <authorList>
            <person name="Liu X."/>
            <person name="Liu Y."/>
            <person name="Huang P."/>
            <person name="Ma Y."/>
            <person name="Qing Z."/>
            <person name="Tang Q."/>
            <person name="Cao H."/>
            <person name="Cheng P."/>
            <person name="Zheng Y."/>
            <person name="Yuan Z."/>
            <person name="Zhou Y."/>
            <person name="Liu J."/>
            <person name="Tang Z."/>
            <person name="Zhuo Y."/>
            <person name="Zhang Y."/>
            <person name="Yu L."/>
            <person name="Huang J."/>
            <person name="Yang P."/>
            <person name="Peng Q."/>
            <person name="Zhang J."/>
            <person name="Jiang W."/>
            <person name="Zhang Z."/>
            <person name="Lin K."/>
            <person name="Ro D.K."/>
            <person name="Chen X."/>
            <person name="Xiong X."/>
            <person name="Shang Y."/>
            <person name="Huang S."/>
            <person name="Zeng J."/>
        </authorList>
    </citation>
    <scope>NUCLEOTIDE SEQUENCE [LARGE SCALE GENOMIC DNA]</scope>
    <source>
        <strain evidence="11">cv. BLH2017</strain>
        <tissue evidence="10">Root</tissue>
    </source>
</reference>
<dbReference type="PANTHER" id="PTHR43634:SF2">
    <property type="entry name" value="LOW CONDUCTANCE MECHANOSENSITIVE CHANNEL YNAI"/>
    <property type="match status" value="1"/>
</dbReference>
<dbReference type="Pfam" id="PF25237">
    <property type="entry name" value="MSL2_3"/>
    <property type="match status" value="1"/>
</dbReference>
<evidence type="ECO:0000256" key="3">
    <source>
        <dbReference type="ARBA" id="ARBA00022692"/>
    </source>
</evidence>
<keyword evidence="5" id="KW-0472">Membrane</keyword>
<feature type="compositionally biased region" description="Polar residues" evidence="6">
    <location>
        <begin position="547"/>
        <end position="608"/>
    </location>
</feature>
<dbReference type="STRING" id="56857.A0A200QJX5"/>
<name>A0A200QJX5_MACCD</name>
<feature type="domain" description="Mechanosensitive channel protein 2/3 transmembrane" evidence="9">
    <location>
        <begin position="152"/>
        <end position="281"/>
    </location>
</feature>
<proteinExistence type="inferred from homology"/>
<feature type="domain" description="Mechanosensitive ion channel MscS" evidence="7">
    <location>
        <begin position="283"/>
        <end position="353"/>
    </location>
</feature>
<dbReference type="EMBL" id="MVGT01001823">
    <property type="protein sequence ID" value="OVA10813.1"/>
    <property type="molecule type" value="Genomic_DNA"/>
</dbReference>
<evidence type="ECO:0000256" key="6">
    <source>
        <dbReference type="SAM" id="MobiDB-lite"/>
    </source>
</evidence>
<dbReference type="GO" id="GO:0055085">
    <property type="term" value="P:transmembrane transport"/>
    <property type="evidence" value="ECO:0007669"/>
    <property type="project" value="InterPro"/>
</dbReference>
<dbReference type="InterPro" id="IPR006685">
    <property type="entry name" value="MscS_channel_2nd"/>
</dbReference>
<dbReference type="InterPro" id="IPR023408">
    <property type="entry name" value="MscS_beta-dom_sf"/>
</dbReference>
<comment type="subcellular location">
    <subcellularLocation>
        <location evidence="1">Membrane</location>
        <topology evidence="1">Multi-pass membrane protein</topology>
    </subcellularLocation>
</comment>
<dbReference type="AlphaFoldDB" id="A0A200QJX5"/>
<keyword evidence="3" id="KW-0812">Transmembrane</keyword>
<comment type="similarity">
    <text evidence="2">Belongs to the MscS (TC 1.A.23) family.</text>
</comment>
<keyword evidence="11" id="KW-1185">Reference proteome</keyword>
<evidence type="ECO:0000259" key="9">
    <source>
        <dbReference type="Pfam" id="PF25237"/>
    </source>
</evidence>
<dbReference type="Gene3D" id="1.10.287.1260">
    <property type="match status" value="1"/>
</dbReference>
<dbReference type="InParanoid" id="A0A200QJX5"/>
<dbReference type="Pfam" id="PF00924">
    <property type="entry name" value="MS_channel_2nd"/>
    <property type="match status" value="1"/>
</dbReference>
<dbReference type="InterPro" id="IPR057483">
    <property type="entry name" value="MSL2/3_TM_dom"/>
</dbReference>
<evidence type="ECO:0000313" key="10">
    <source>
        <dbReference type="EMBL" id="OVA10813.1"/>
    </source>
</evidence>
<evidence type="ECO:0000259" key="7">
    <source>
        <dbReference type="Pfam" id="PF00924"/>
    </source>
</evidence>
<dbReference type="SUPFAM" id="SSF50182">
    <property type="entry name" value="Sm-like ribonucleoproteins"/>
    <property type="match status" value="1"/>
</dbReference>
<protein>
    <submittedName>
        <fullName evidence="10">Mechanosensitive ion channel MscS</fullName>
    </submittedName>
</protein>
<feature type="domain" description="Mechanosensitive ion channel protein 2/3 C-terminal" evidence="8">
    <location>
        <begin position="358"/>
        <end position="444"/>
    </location>
</feature>
<organism evidence="10 11">
    <name type="scientific">Macleaya cordata</name>
    <name type="common">Five-seeded plume-poppy</name>
    <name type="synonym">Bocconia cordata</name>
    <dbReference type="NCBI Taxonomy" id="56857"/>
    <lineage>
        <taxon>Eukaryota</taxon>
        <taxon>Viridiplantae</taxon>
        <taxon>Streptophyta</taxon>
        <taxon>Embryophyta</taxon>
        <taxon>Tracheophyta</taxon>
        <taxon>Spermatophyta</taxon>
        <taxon>Magnoliopsida</taxon>
        <taxon>Ranunculales</taxon>
        <taxon>Papaveraceae</taxon>
        <taxon>Papaveroideae</taxon>
        <taxon>Macleaya</taxon>
    </lineage>
</organism>
<evidence type="ECO:0000256" key="5">
    <source>
        <dbReference type="ARBA" id="ARBA00023136"/>
    </source>
</evidence>
<dbReference type="OrthoDB" id="1676006at2759"/>